<evidence type="ECO:0000256" key="8">
    <source>
        <dbReference type="PROSITE-ProRule" id="PRU01050"/>
    </source>
</evidence>
<feature type="region of interest" description="G4" evidence="8">
    <location>
        <begin position="123"/>
        <end position="126"/>
    </location>
</feature>
<feature type="domain" description="KH type-2" evidence="10">
    <location>
        <begin position="197"/>
        <end position="283"/>
    </location>
</feature>
<comment type="subcellular location">
    <subcellularLocation>
        <location evidence="7">Cytoplasm</location>
    </subcellularLocation>
    <subcellularLocation>
        <location evidence="7">Cell membrane</location>
        <topology evidence="7">Peripheral membrane protein</topology>
    </subcellularLocation>
</comment>
<dbReference type="InterPro" id="IPR015946">
    <property type="entry name" value="KH_dom-like_a/b"/>
</dbReference>
<dbReference type="InterPro" id="IPR004044">
    <property type="entry name" value="KH_dom_type_2"/>
</dbReference>
<keyword evidence="7" id="KW-0472">Membrane</keyword>
<name>A0A220VBZ2_9GAMM</name>
<dbReference type="FunFam" id="3.30.300.20:FF:000003">
    <property type="entry name" value="GTPase Era"/>
    <property type="match status" value="1"/>
</dbReference>
<dbReference type="InterPro" id="IPR005225">
    <property type="entry name" value="Small_GTP-bd"/>
</dbReference>
<dbReference type="HAMAP" id="MF_00367">
    <property type="entry name" value="GTPase_Era"/>
    <property type="match status" value="1"/>
</dbReference>
<dbReference type="GO" id="GO:0005829">
    <property type="term" value="C:cytosol"/>
    <property type="evidence" value="ECO:0007669"/>
    <property type="project" value="TreeGrafter"/>
</dbReference>
<gene>
    <name evidence="7" type="primary">era</name>
    <name evidence="12" type="ORF">CF386_01755</name>
</gene>
<dbReference type="GO" id="GO:0005525">
    <property type="term" value="F:GTP binding"/>
    <property type="evidence" value="ECO:0007669"/>
    <property type="project" value="UniProtKB-UniRule"/>
</dbReference>
<accession>A0A220VBZ2</accession>
<keyword evidence="7" id="KW-1003">Cell membrane</keyword>
<dbReference type="FunFam" id="3.40.50.300:FF:000094">
    <property type="entry name" value="GTPase Era"/>
    <property type="match status" value="1"/>
</dbReference>
<dbReference type="Pfam" id="PF01926">
    <property type="entry name" value="MMR_HSR1"/>
    <property type="match status" value="1"/>
</dbReference>
<protein>
    <recommendedName>
        <fullName evidence="2 7">GTPase Era</fullName>
    </recommendedName>
</protein>
<feature type="binding site" evidence="7">
    <location>
        <begin position="123"/>
        <end position="126"/>
    </location>
    <ligand>
        <name>GTP</name>
        <dbReference type="ChEBI" id="CHEBI:37565"/>
    </ligand>
</feature>
<dbReference type="SUPFAM" id="SSF54814">
    <property type="entry name" value="Prokaryotic type KH domain (KH-domain type II)"/>
    <property type="match status" value="1"/>
</dbReference>
<reference evidence="12 13" key="1">
    <citation type="journal article" date="2016" name="Int. J. Syst. Evol. Microbiol.">
        <title>Paraphotobacterium marinum gen. nov., sp. nov., a member of the family Vibrionaceae, isolated from surface seawater.</title>
        <authorList>
            <person name="Huang Z."/>
            <person name="Dong C."/>
            <person name="Shao Z."/>
        </authorList>
    </citation>
    <scope>NUCLEOTIDE SEQUENCE [LARGE SCALE GENOMIC DNA]</scope>
    <source>
        <strain evidence="12 13">NSCS20N07D</strain>
    </source>
</reference>
<dbReference type="GO" id="GO:0000028">
    <property type="term" value="P:ribosomal small subunit assembly"/>
    <property type="evidence" value="ECO:0007669"/>
    <property type="project" value="TreeGrafter"/>
</dbReference>
<comment type="function">
    <text evidence="7">An essential GTPase that binds both GDP and GTP, with rapid nucleotide exchange. Plays a role in 16S rRNA processing and 30S ribosomal subunit biogenesis and possibly also in cell cycle regulation and energy metabolism.</text>
</comment>
<dbReference type="InterPro" id="IPR005662">
    <property type="entry name" value="GTPase_Era-like"/>
</dbReference>
<dbReference type="GO" id="GO:0003924">
    <property type="term" value="F:GTPase activity"/>
    <property type="evidence" value="ECO:0007669"/>
    <property type="project" value="UniProtKB-UniRule"/>
</dbReference>
<dbReference type="SUPFAM" id="SSF52540">
    <property type="entry name" value="P-loop containing nucleoside triphosphate hydrolases"/>
    <property type="match status" value="1"/>
</dbReference>
<evidence type="ECO:0000256" key="7">
    <source>
        <dbReference type="HAMAP-Rule" id="MF_00367"/>
    </source>
</evidence>
<dbReference type="KEGG" id="pmai:CF386_01755"/>
<feature type="region of interest" description="G1" evidence="8">
    <location>
        <begin position="14"/>
        <end position="21"/>
    </location>
</feature>
<feature type="domain" description="Era-type G" evidence="11">
    <location>
        <begin position="6"/>
        <end position="174"/>
    </location>
</feature>
<keyword evidence="5 7" id="KW-0694">RNA-binding</keyword>
<keyword evidence="3 7" id="KW-0690">Ribosome biogenesis</keyword>
<dbReference type="GO" id="GO:0043024">
    <property type="term" value="F:ribosomal small subunit binding"/>
    <property type="evidence" value="ECO:0007669"/>
    <property type="project" value="TreeGrafter"/>
</dbReference>
<evidence type="ECO:0000313" key="12">
    <source>
        <dbReference type="EMBL" id="ASK77865.1"/>
    </source>
</evidence>
<keyword evidence="7" id="KW-0699">rRNA-binding</keyword>
<dbReference type="EMBL" id="CP022355">
    <property type="protein sequence ID" value="ASK77865.1"/>
    <property type="molecule type" value="Genomic_DNA"/>
</dbReference>
<dbReference type="PANTHER" id="PTHR42698">
    <property type="entry name" value="GTPASE ERA"/>
    <property type="match status" value="1"/>
</dbReference>
<keyword evidence="4 7" id="KW-0547">Nucleotide-binding</keyword>
<dbReference type="Proteomes" id="UP000242175">
    <property type="component" value="Chromosome large"/>
</dbReference>
<dbReference type="InterPro" id="IPR006073">
    <property type="entry name" value="GTP-bd"/>
</dbReference>
<keyword evidence="13" id="KW-1185">Reference proteome</keyword>
<evidence type="ECO:0000256" key="4">
    <source>
        <dbReference type="ARBA" id="ARBA00022741"/>
    </source>
</evidence>
<dbReference type="GO" id="GO:0005886">
    <property type="term" value="C:plasma membrane"/>
    <property type="evidence" value="ECO:0007669"/>
    <property type="project" value="UniProtKB-SubCell"/>
</dbReference>
<dbReference type="Gene3D" id="3.30.300.20">
    <property type="match status" value="1"/>
</dbReference>
<feature type="binding site" evidence="7">
    <location>
        <begin position="61"/>
        <end position="65"/>
    </location>
    <ligand>
        <name>GTP</name>
        <dbReference type="ChEBI" id="CHEBI:37565"/>
    </ligand>
</feature>
<dbReference type="AlphaFoldDB" id="A0A220VBZ2"/>
<evidence type="ECO:0000313" key="13">
    <source>
        <dbReference type="Proteomes" id="UP000242175"/>
    </source>
</evidence>
<evidence type="ECO:0000259" key="11">
    <source>
        <dbReference type="PROSITE" id="PS51713"/>
    </source>
</evidence>
<feature type="region of interest" description="G3" evidence="8">
    <location>
        <begin position="61"/>
        <end position="64"/>
    </location>
</feature>
<feature type="region of interest" description="G5" evidence="8">
    <location>
        <begin position="153"/>
        <end position="155"/>
    </location>
</feature>
<dbReference type="PROSITE" id="PS51713">
    <property type="entry name" value="G_ERA"/>
    <property type="match status" value="1"/>
</dbReference>
<organism evidence="12 13">
    <name type="scientific">Paraphotobacterium marinum</name>
    <dbReference type="NCBI Taxonomy" id="1755811"/>
    <lineage>
        <taxon>Bacteria</taxon>
        <taxon>Pseudomonadati</taxon>
        <taxon>Pseudomonadota</taxon>
        <taxon>Gammaproteobacteria</taxon>
        <taxon>Vibrionales</taxon>
        <taxon>Vibrionaceae</taxon>
        <taxon>Paraphotobacterium</taxon>
    </lineage>
</organism>
<dbReference type="PROSITE" id="PS50823">
    <property type="entry name" value="KH_TYPE_2"/>
    <property type="match status" value="1"/>
</dbReference>
<dbReference type="NCBIfam" id="TIGR00436">
    <property type="entry name" value="era"/>
    <property type="match status" value="1"/>
</dbReference>
<dbReference type="RefSeq" id="WP_089072775.1">
    <property type="nucleotide sequence ID" value="NZ_CBCSAM010000005.1"/>
</dbReference>
<dbReference type="InterPro" id="IPR027417">
    <property type="entry name" value="P-loop_NTPase"/>
</dbReference>
<evidence type="ECO:0000256" key="5">
    <source>
        <dbReference type="ARBA" id="ARBA00022884"/>
    </source>
</evidence>
<dbReference type="Pfam" id="PF07650">
    <property type="entry name" value="KH_2"/>
    <property type="match status" value="1"/>
</dbReference>
<evidence type="ECO:0000256" key="2">
    <source>
        <dbReference type="ARBA" id="ARBA00020484"/>
    </source>
</evidence>
<keyword evidence="7" id="KW-0963">Cytoplasm</keyword>
<feature type="binding site" evidence="7">
    <location>
        <begin position="14"/>
        <end position="21"/>
    </location>
    <ligand>
        <name>GTP</name>
        <dbReference type="ChEBI" id="CHEBI:37565"/>
    </ligand>
</feature>
<proteinExistence type="inferred from homology"/>
<dbReference type="PANTHER" id="PTHR42698:SF1">
    <property type="entry name" value="GTPASE ERA, MITOCHONDRIAL"/>
    <property type="match status" value="1"/>
</dbReference>
<evidence type="ECO:0000259" key="10">
    <source>
        <dbReference type="PROSITE" id="PS50823"/>
    </source>
</evidence>
<keyword evidence="6 7" id="KW-0342">GTP-binding</keyword>
<dbReference type="Gene3D" id="3.40.50.300">
    <property type="entry name" value="P-loop containing nucleotide triphosphate hydrolases"/>
    <property type="match status" value="1"/>
</dbReference>
<comment type="subunit">
    <text evidence="7">Monomer.</text>
</comment>
<feature type="region of interest" description="G2" evidence="8">
    <location>
        <begin position="40"/>
        <end position="44"/>
    </location>
</feature>
<dbReference type="NCBIfam" id="TIGR00231">
    <property type="entry name" value="small_GTP"/>
    <property type="match status" value="1"/>
</dbReference>
<comment type="similarity">
    <text evidence="1 7 8 9">Belongs to the TRAFAC class TrmE-Era-EngA-EngB-Septin-like GTPase superfamily. Era GTPase family.</text>
</comment>
<dbReference type="CDD" id="cd22534">
    <property type="entry name" value="KH-II_Era"/>
    <property type="match status" value="1"/>
</dbReference>
<dbReference type="GO" id="GO:0070181">
    <property type="term" value="F:small ribosomal subunit rRNA binding"/>
    <property type="evidence" value="ECO:0007669"/>
    <property type="project" value="UniProtKB-UniRule"/>
</dbReference>
<evidence type="ECO:0000256" key="1">
    <source>
        <dbReference type="ARBA" id="ARBA00007921"/>
    </source>
</evidence>
<dbReference type="CDD" id="cd04163">
    <property type="entry name" value="Era"/>
    <property type="match status" value="1"/>
</dbReference>
<sequence>MTLKTKCGFVAIVGRPNVGKSSLLNKLVGQKLSITSRKPQTTRHRIIGIDTENSCQTIYIDTPGLHVEEKRAINRLMNKSAQSSLSSTDIILFVLDGTIWNKDDDLVMKYVAESSAIKVLVINKVDLIKDKEVIFPFIKKITSKYKFDQVIPMSAKDNNHIKDLKSNIQSLLPLGDFHYSEDHITDRSQRFLASEIIREKLMRFTGDELPYSVTVEIERFDYVKDNDSFHINGLILVERKGQKKMIIGKSGEKIKVIGRESRIDMELLFDRKVFLELWVKVKSGWADDERALRSLGYIDDL</sequence>
<dbReference type="InterPro" id="IPR030388">
    <property type="entry name" value="G_ERA_dom"/>
</dbReference>
<dbReference type="InterPro" id="IPR009019">
    <property type="entry name" value="KH_sf_prok-type"/>
</dbReference>
<dbReference type="OrthoDB" id="9805918at2"/>
<evidence type="ECO:0000256" key="3">
    <source>
        <dbReference type="ARBA" id="ARBA00022517"/>
    </source>
</evidence>
<dbReference type="PRINTS" id="PR00326">
    <property type="entry name" value="GTP1OBG"/>
</dbReference>
<dbReference type="NCBIfam" id="NF000908">
    <property type="entry name" value="PRK00089.1"/>
    <property type="match status" value="1"/>
</dbReference>
<evidence type="ECO:0000256" key="6">
    <source>
        <dbReference type="ARBA" id="ARBA00023134"/>
    </source>
</evidence>
<evidence type="ECO:0000256" key="9">
    <source>
        <dbReference type="RuleBase" id="RU003761"/>
    </source>
</evidence>